<reference evidence="2" key="1">
    <citation type="journal article" date="2018" name="BMC Genomics">
        <title>Comparative genomics of the wheat fungal pathogen Pyrenophora tritici-repentis reveals chromosomal variations and genome plasticity.</title>
        <authorList>
            <person name="Moolhuijzen P."/>
            <person name="See P.T."/>
            <person name="Hane J.K."/>
            <person name="Shi G."/>
            <person name="Liu Z."/>
            <person name="Oliver R.P."/>
            <person name="Moffat C.S."/>
        </authorList>
    </citation>
    <scope>NUCLEOTIDE SEQUENCE [LARGE SCALE GENOMIC DNA]</scope>
    <source>
        <strain evidence="2">M4</strain>
    </source>
</reference>
<dbReference type="GeneID" id="90956649"/>
<protein>
    <submittedName>
        <fullName evidence="2">Uncharacterized protein</fullName>
    </submittedName>
</protein>
<organism evidence="2 3">
    <name type="scientific">Pyrenophora tritici-repentis</name>
    <dbReference type="NCBI Taxonomy" id="45151"/>
    <lineage>
        <taxon>Eukaryota</taxon>
        <taxon>Fungi</taxon>
        <taxon>Dikarya</taxon>
        <taxon>Ascomycota</taxon>
        <taxon>Pezizomycotina</taxon>
        <taxon>Dothideomycetes</taxon>
        <taxon>Pleosporomycetidae</taxon>
        <taxon>Pleosporales</taxon>
        <taxon>Pleosporineae</taxon>
        <taxon>Pleosporaceae</taxon>
        <taxon>Pyrenophora</taxon>
    </lineage>
</organism>
<evidence type="ECO:0000256" key="1">
    <source>
        <dbReference type="SAM" id="MobiDB-lite"/>
    </source>
</evidence>
<comment type="caution">
    <text evidence="2">The sequence shown here is derived from an EMBL/GenBank/DDBJ whole genome shotgun (WGS) entry which is preliminary data.</text>
</comment>
<dbReference type="RefSeq" id="XP_065962068.1">
    <property type="nucleotide sequence ID" value="XM_066107619.1"/>
</dbReference>
<name>A0A834RV60_9PLEO</name>
<dbReference type="EMBL" id="NQIK02000005">
    <property type="protein sequence ID" value="KAF7570514.1"/>
    <property type="molecule type" value="Genomic_DNA"/>
</dbReference>
<dbReference type="Proteomes" id="UP000245464">
    <property type="component" value="Chromosome 5"/>
</dbReference>
<proteinExistence type="predicted"/>
<feature type="region of interest" description="Disordered" evidence="1">
    <location>
        <begin position="246"/>
        <end position="266"/>
    </location>
</feature>
<dbReference type="KEGG" id="ptrr:90956649"/>
<gene>
    <name evidence="2" type="ORF">PtrM4_105160</name>
</gene>
<evidence type="ECO:0000313" key="3">
    <source>
        <dbReference type="Proteomes" id="UP000245464"/>
    </source>
</evidence>
<sequence length="342" mass="38184">MLPTLAHLSHSLFGTVPLPVHYTWGCAVPVCYLWNTHNTPAIFTTTSIPTPDCAARTLAEMAFDLSKSNETILSLAIQIVLAATDIPADYCSALERKVDLVVATRQSEEEVIRVKDATAIQYDKIQPYTVWMTVRRTLVTWELAFQAREGSNDSTKVRIPRKSRSALQHVATSFDILSLPTDQLDFLFLLSYVGIEPMSIERFTVLYSKCSEGRGTGAKIRATIDRYLRKDPRLARLSLEKSPKKRGLEELGNDSCPTSKKARSTPESFYTSVETSMYNPSLQCDTSLNITGESSNGMINPTWQTDIITDVPHQYDYGSLDAFQANTIPISCPTSTWIVRQP</sequence>
<evidence type="ECO:0000313" key="2">
    <source>
        <dbReference type="EMBL" id="KAF7570514.1"/>
    </source>
</evidence>
<dbReference type="AlphaFoldDB" id="A0A834RV60"/>
<accession>A0A834RV60</accession>